<dbReference type="SUPFAM" id="SSF53335">
    <property type="entry name" value="S-adenosyl-L-methionine-dependent methyltransferases"/>
    <property type="match status" value="1"/>
</dbReference>
<proteinExistence type="predicted"/>
<feature type="domain" description="Methyltransferase type 12" evidence="1">
    <location>
        <begin position="55"/>
        <end position="155"/>
    </location>
</feature>
<evidence type="ECO:0000259" key="1">
    <source>
        <dbReference type="Pfam" id="PF08242"/>
    </source>
</evidence>
<dbReference type="InterPro" id="IPR029063">
    <property type="entry name" value="SAM-dependent_MTases_sf"/>
</dbReference>
<reference evidence="2 3" key="1">
    <citation type="submission" date="2018-03" db="EMBL/GenBank/DDBJ databases">
        <title>Genomic Encyclopedia of Archaeal and Bacterial Type Strains, Phase II (KMG-II): from individual species to whole genera.</title>
        <authorList>
            <person name="Goeker M."/>
        </authorList>
    </citation>
    <scope>NUCLEOTIDE SEQUENCE [LARGE SCALE GENOMIC DNA]</scope>
    <source>
        <strain evidence="2 3">RHA1</strain>
    </source>
</reference>
<accession>A0ABX5EQM0</accession>
<evidence type="ECO:0000313" key="3">
    <source>
        <dbReference type="Proteomes" id="UP000238836"/>
    </source>
</evidence>
<dbReference type="Proteomes" id="UP000238836">
    <property type="component" value="Unassembled WGS sequence"/>
</dbReference>
<evidence type="ECO:0000313" key="2">
    <source>
        <dbReference type="EMBL" id="PRZ15808.1"/>
    </source>
</evidence>
<dbReference type="Gene3D" id="3.40.50.150">
    <property type="entry name" value="Vaccinia Virus protein VP39"/>
    <property type="match status" value="1"/>
</dbReference>
<dbReference type="InterPro" id="IPR013217">
    <property type="entry name" value="Methyltransf_12"/>
</dbReference>
<name>A0ABX5EQM0_9BACL</name>
<keyword evidence="3" id="KW-1185">Reference proteome</keyword>
<dbReference type="Pfam" id="PF08242">
    <property type="entry name" value="Methyltransf_12"/>
    <property type="match status" value="1"/>
</dbReference>
<organism evidence="2 3">
    <name type="scientific">Laceyella sediminis</name>
    <dbReference type="NCBI Taxonomy" id="573074"/>
    <lineage>
        <taxon>Bacteria</taxon>
        <taxon>Bacillati</taxon>
        <taxon>Bacillota</taxon>
        <taxon>Bacilli</taxon>
        <taxon>Bacillales</taxon>
        <taxon>Thermoactinomycetaceae</taxon>
        <taxon>Laceyella</taxon>
    </lineage>
</organism>
<dbReference type="EMBL" id="PVTZ01000003">
    <property type="protein sequence ID" value="PRZ15808.1"/>
    <property type="molecule type" value="Genomic_DNA"/>
</dbReference>
<protein>
    <submittedName>
        <fullName evidence="2">Phospholipid N-methyltransferase</fullName>
    </submittedName>
</protein>
<comment type="caution">
    <text evidence="2">The sequence shown here is derived from an EMBL/GenBank/DDBJ whole genome shotgun (WGS) entry which is preliminary data.</text>
</comment>
<sequence>MGSMTILSQPWVERLRFFHTFIKTPHLVGSVAPSSRYLTKAMMSKIPFSSASTIVELGAGTGVFTKALAQFAQPGSHVMIFEQDEPLRKSLQTRFPQFQIESDALELLRVLEQNKLGRNQVDVIVSGLPFACFSQGLRDALLEQVTGALKPGGMFVAFQYSLQMKRQFSEWFAEMSLEFVPMNLPPAFVYTCRTESADIKSSCSVQNPSLCANID</sequence>
<gene>
    <name evidence="2" type="ORF">CLV36_10332</name>
</gene>
<dbReference type="CDD" id="cd02440">
    <property type="entry name" value="AdoMet_MTases"/>
    <property type="match status" value="1"/>
</dbReference>